<dbReference type="PANTHER" id="PTHR12526">
    <property type="entry name" value="GLYCOSYLTRANSFERASE"/>
    <property type="match status" value="1"/>
</dbReference>
<name>I4ER64_MODI5</name>
<evidence type="ECO:0000256" key="2">
    <source>
        <dbReference type="ARBA" id="ARBA00022679"/>
    </source>
</evidence>
<dbReference type="InterPro" id="IPR028098">
    <property type="entry name" value="Glyco_trans_4-like_N"/>
</dbReference>
<reference evidence="4 5" key="1">
    <citation type="journal article" date="2012" name="J. Bacteriol.">
        <title>Genome Sequence of Radiation-Resistant Modestobacter marinus Strain BC501, a Representative Actinobacterium That Thrives on Calcareous Stone Surfaces.</title>
        <authorList>
            <person name="Normand P."/>
            <person name="Gury J."/>
            <person name="Pujic P."/>
            <person name="Chouaia B."/>
            <person name="Crotti E."/>
            <person name="Brusetti L."/>
            <person name="Daffonchio D."/>
            <person name="Vacherie B."/>
            <person name="Barbe V."/>
            <person name="Medigue C."/>
            <person name="Calteau A."/>
            <person name="Ghodhbane-Gtari F."/>
            <person name="Essoussi I."/>
            <person name="Nouioui I."/>
            <person name="Abbassi-Ghozzi I."/>
            <person name="Gtari M."/>
        </authorList>
    </citation>
    <scope>NUCLEOTIDE SEQUENCE [LARGE SCALE GENOMIC DNA]</scope>
    <source>
        <strain evidence="5">BC 501</strain>
    </source>
</reference>
<evidence type="ECO:0000313" key="5">
    <source>
        <dbReference type="Proteomes" id="UP000006461"/>
    </source>
</evidence>
<organism evidence="4 5">
    <name type="scientific">Modestobacter italicus (strain DSM 44449 / CECT 9708 / BC 501)</name>
    <dbReference type="NCBI Taxonomy" id="2732864"/>
    <lineage>
        <taxon>Bacteria</taxon>
        <taxon>Bacillati</taxon>
        <taxon>Actinomycetota</taxon>
        <taxon>Actinomycetes</taxon>
        <taxon>Geodermatophilales</taxon>
        <taxon>Geodermatophilaceae</taxon>
        <taxon>Modestobacter</taxon>
    </lineage>
</organism>
<evidence type="ECO:0000256" key="1">
    <source>
        <dbReference type="ARBA" id="ARBA00022676"/>
    </source>
</evidence>
<dbReference type="Pfam" id="PF13439">
    <property type="entry name" value="Glyco_transf_4"/>
    <property type="match status" value="1"/>
</dbReference>
<dbReference type="OMA" id="WREDWDW"/>
<evidence type="ECO:0000259" key="3">
    <source>
        <dbReference type="Pfam" id="PF13439"/>
    </source>
</evidence>
<gene>
    <name evidence="4" type="ordered locus">MODMU_0419</name>
</gene>
<dbReference type="HOGENOM" id="CLU_009583_0_3_11"/>
<proteinExistence type="predicted"/>
<dbReference type="AlphaFoldDB" id="I4ER64"/>
<dbReference type="STRING" id="477641.MODMU_0419"/>
<dbReference type="KEGG" id="mmar:MODMU_0419"/>
<dbReference type="CDD" id="cd03801">
    <property type="entry name" value="GT4_PimA-like"/>
    <property type="match status" value="1"/>
</dbReference>
<keyword evidence="1 4" id="KW-0328">Glycosyltransferase</keyword>
<dbReference type="EC" id="2.4.1.56" evidence="4"/>
<keyword evidence="2 4" id="KW-0808">Transferase</keyword>
<dbReference type="eggNOG" id="COG0438">
    <property type="taxonomic scope" value="Bacteria"/>
</dbReference>
<dbReference type="Gene3D" id="3.40.50.2000">
    <property type="entry name" value="Glycogen Phosphorylase B"/>
    <property type="match status" value="2"/>
</dbReference>
<dbReference type="PANTHER" id="PTHR12526:SF510">
    <property type="entry name" value="D-INOSITOL 3-PHOSPHATE GLYCOSYLTRANSFERASE"/>
    <property type="match status" value="1"/>
</dbReference>
<keyword evidence="5" id="KW-1185">Reference proteome</keyword>
<protein>
    <submittedName>
        <fullName evidence="4">Lipopolysaccharide N-acetylglucosaminyltransferase</fullName>
        <ecNumber evidence="4">2.4.1.56</ecNumber>
    </submittedName>
</protein>
<dbReference type="Pfam" id="PF13692">
    <property type="entry name" value="Glyco_trans_1_4"/>
    <property type="match status" value="1"/>
</dbReference>
<dbReference type="EMBL" id="FO203431">
    <property type="protein sequence ID" value="CCH85877.1"/>
    <property type="molecule type" value="Genomic_DNA"/>
</dbReference>
<dbReference type="GO" id="GO:0008917">
    <property type="term" value="F:lipopolysaccharide N-acetylglucosaminyltransferase activity"/>
    <property type="evidence" value="ECO:0007669"/>
    <property type="project" value="UniProtKB-EC"/>
</dbReference>
<dbReference type="SUPFAM" id="SSF53756">
    <property type="entry name" value="UDP-Glycosyltransferase/glycogen phosphorylase"/>
    <property type="match status" value="1"/>
</dbReference>
<feature type="domain" description="Glycosyltransferase subfamily 4-like N-terminal" evidence="3">
    <location>
        <begin position="13"/>
        <end position="174"/>
    </location>
</feature>
<accession>I4ER64</accession>
<dbReference type="Proteomes" id="UP000006461">
    <property type="component" value="Chromosome"/>
</dbReference>
<evidence type="ECO:0000313" key="4">
    <source>
        <dbReference type="EMBL" id="CCH85877.1"/>
    </source>
</evidence>
<sequence>MRILTQAFTLERVGGIEVNTLEVSRALAARGHDVHVVHGPPLLGPDTPNMRADFEAAGITLHGPQPMLSPSPVTALPILGTAWPTASLAARLRPDVVWLQRFEHIVWGQLSARRCGAPLVTHLHHALTSRRITPVIARGVDQFIAVSDFMRGRWIDDGLRADKITVVHNAVPAEQYPLGGDAELVQARQQLGLPQDLRIALFYGRLEAAKGLTLALNAWELAGDQLGTAHLVLAGDFPAGETDALRRRVSDLVAAGRATLLPPQRDVVPLLHAADLVLFPSQLPESFGRVALEALMSGRPVLATDVGGVPEILAGPLADLLVPRTDVQAFATKLVRLLDWRRDDPGFGALCAAEATARFGWSAHVDRIEQLLGDAGRPHRSTA</sequence>